<dbReference type="InterPro" id="IPR029063">
    <property type="entry name" value="SAM-dependent_MTases_sf"/>
</dbReference>
<proteinExistence type="predicted"/>
<protein>
    <recommendedName>
        <fullName evidence="2">AdoMet_MTases domain containing protein</fullName>
    </recommendedName>
</protein>
<dbReference type="SUPFAM" id="SSF53335">
    <property type="entry name" value="S-adenosyl-L-methionine-dependent methyltransferases"/>
    <property type="match status" value="1"/>
</dbReference>
<reference evidence="1" key="1">
    <citation type="submission" date="2020-05" db="EMBL/GenBank/DDBJ databases">
        <authorList>
            <person name="Chiriac C."/>
            <person name="Salcher M."/>
            <person name="Ghai R."/>
            <person name="Kavagutti S V."/>
        </authorList>
    </citation>
    <scope>NUCLEOTIDE SEQUENCE</scope>
</reference>
<dbReference type="EMBL" id="LR798234">
    <property type="protein sequence ID" value="CAB5212486.1"/>
    <property type="molecule type" value="Genomic_DNA"/>
</dbReference>
<organism evidence="1">
    <name type="scientific">uncultured Caudovirales phage</name>
    <dbReference type="NCBI Taxonomy" id="2100421"/>
    <lineage>
        <taxon>Viruses</taxon>
        <taxon>Duplodnaviria</taxon>
        <taxon>Heunggongvirae</taxon>
        <taxon>Uroviricota</taxon>
        <taxon>Caudoviricetes</taxon>
        <taxon>Peduoviridae</taxon>
        <taxon>Maltschvirus</taxon>
        <taxon>Maltschvirus maltsch</taxon>
    </lineage>
</organism>
<evidence type="ECO:0000313" key="1">
    <source>
        <dbReference type="EMBL" id="CAB5212486.1"/>
    </source>
</evidence>
<name>A0A6J7WF77_9CAUD</name>
<sequence length="178" mass="20498">MSNSGLTLNLGSGKDRRDDCINADIRSDVGADWVIDISKLKWGEVVKMGEQYVSIKPGVFERIIAFDVLEHIPDLVKAMTNCRDMLALGGEMHIVVPYELSLGAWQDPTHVRAFNENSWVYYCAWHWYLGWLGTRFEMTHLDFRLSEYGKTLELEEDELLRTPRAVDSMYVVLRKIPV</sequence>
<dbReference type="Gene3D" id="3.40.50.150">
    <property type="entry name" value="Vaccinia Virus protein VP39"/>
    <property type="match status" value="1"/>
</dbReference>
<evidence type="ECO:0008006" key="2">
    <source>
        <dbReference type="Google" id="ProtNLM"/>
    </source>
</evidence>
<accession>A0A6J7WF77</accession>
<gene>
    <name evidence="1" type="ORF">UFOVP189_16</name>
</gene>